<accession>A0ACC2TCE8</accession>
<sequence length="69" mass="7529">MSFTSCWTGALVPSPSSPWGENRLSHACLLRQPQSPPLSPLSFRPSLLPSRTPLTLPFPVPFFHALGTI</sequence>
<evidence type="ECO:0000313" key="2">
    <source>
        <dbReference type="Proteomes" id="UP001165960"/>
    </source>
</evidence>
<gene>
    <name evidence="1" type="ORF">DSO57_1029482</name>
</gene>
<dbReference type="EMBL" id="QTSX02003035">
    <property type="protein sequence ID" value="KAJ9072254.1"/>
    <property type="molecule type" value="Genomic_DNA"/>
</dbReference>
<protein>
    <submittedName>
        <fullName evidence="1">Uncharacterized protein</fullName>
    </submittedName>
</protein>
<reference evidence="1" key="1">
    <citation type="submission" date="2022-04" db="EMBL/GenBank/DDBJ databases">
        <title>Genome of the entomopathogenic fungus Entomophthora muscae.</title>
        <authorList>
            <person name="Elya C."/>
            <person name="Lovett B.R."/>
            <person name="Lee E."/>
            <person name="Macias A.M."/>
            <person name="Hajek A.E."/>
            <person name="De Bivort B.L."/>
            <person name="Kasson M.T."/>
            <person name="De Fine Licht H.H."/>
            <person name="Stajich J.E."/>
        </authorList>
    </citation>
    <scope>NUCLEOTIDE SEQUENCE</scope>
    <source>
        <strain evidence="1">Berkeley</strain>
    </source>
</reference>
<proteinExistence type="predicted"/>
<keyword evidence="2" id="KW-1185">Reference proteome</keyword>
<dbReference type="Proteomes" id="UP001165960">
    <property type="component" value="Unassembled WGS sequence"/>
</dbReference>
<evidence type="ECO:0000313" key="1">
    <source>
        <dbReference type="EMBL" id="KAJ9072254.1"/>
    </source>
</evidence>
<organism evidence="1 2">
    <name type="scientific">Entomophthora muscae</name>
    <dbReference type="NCBI Taxonomy" id="34485"/>
    <lineage>
        <taxon>Eukaryota</taxon>
        <taxon>Fungi</taxon>
        <taxon>Fungi incertae sedis</taxon>
        <taxon>Zoopagomycota</taxon>
        <taxon>Entomophthoromycotina</taxon>
        <taxon>Entomophthoromycetes</taxon>
        <taxon>Entomophthorales</taxon>
        <taxon>Entomophthoraceae</taxon>
        <taxon>Entomophthora</taxon>
    </lineage>
</organism>
<name>A0ACC2TCE8_9FUNG</name>
<comment type="caution">
    <text evidence="1">The sequence shown here is derived from an EMBL/GenBank/DDBJ whole genome shotgun (WGS) entry which is preliminary data.</text>
</comment>